<dbReference type="OrthoDB" id="3906600at2759"/>
<sequence>MQQYGNLALHDFTLDSSGHLPVQSPSQRHQRCPNLRSIWIFTYSAYDLQVPDTTVCARRGCMIIVLVERTLLALLNVLADATRARTVAAGLGLVSAVVSFFHIAWCLAVIEGFKDRCLSPTTPLKRAHFDVFLWLLGVVHLVLLLCFFRGFEGAKLSLMLLLTWLFISMATWLAGQSRTCRSTNRQAEDPSCVV</sequence>
<dbReference type="AlphaFoldDB" id="A0A3M7IYU9"/>
<organism evidence="2 3">
    <name type="scientific">Hortaea werneckii</name>
    <name type="common">Black yeast</name>
    <name type="synonym">Cladosporium werneckii</name>
    <dbReference type="NCBI Taxonomy" id="91943"/>
    <lineage>
        <taxon>Eukaryota</taxon>
        <taxon>Fungi</taxon>
        <taxon>Dikarya</taxon>
        <taxon>Ascomycota</taxon>
        <taxon>Pezizomycotina</taxon>
        <taxon>Dothideomycetes</taxon>
        <taxon>Dothideomycetidae</taxon>
        <taxon>Mycosphaerellales</taxon>
        <taxon>Teratosphaeriaceae</taxon>
        <taxon>Hortaea</taxon>
    </lineage>
</organism>
<evidence type="ECO:0000313" key="3">
    <source>
        <dbReference type="Proteomes" id="UP000281677"/>
    </source>
</evidence>
<proteinExistence type="predicted"/>
<feature type="transmembrane region" description="Helical" evidence="1">
    <location>
        <begin position="131"/>
        <end position="150"/>
    </location>
</feature>
<accession>A0A3M7IYU9</accession>
<keyword evidence="1" id="KW-0812">Transmembrane</keyword>
<evidence type="ECO:0000256" key="1">
    <source>
        <dbReference type="SAM" id="Phobius"/>
    </source>
</evidence>
<feature type="transmembrane region" description="Helical" evidence="1">
    <location>
        <begin position="87"/>
        <end position="110"/>
    </location>
</feature>
<name>A0A3M7IYU9_HORWE</name>
<feature type="transmembrane region" description="Helical" evidence="1">
    <location>
        <begin position="156"/>
        <end position="175"/>
    </location>
</feature>
<evidence type="ECO:0000313" key="2">
    <source>
        <dbReference type="EMBL" id="RMZ30563.1"/>
    </source>
</evidence>
<comment type="caution">
    <text evidence="2">The sequence shown here is derived from an EMBL/GenBank/DDBJ whole genome shotgun (WGS) entry which is preliminary data.</text>
</comment>
<dbReference type="EMBL" id="QWIT01000126">
    <property type="protein sequence ID" value="RMZ30563.1"/>
    <property type="molecule type" value="Genomic_DNA"/>
</dbReference>
<dbReference type="Proteomes" id="UP000281677">
    <property type="component" value="Unassembled WGS sequence"/>
</dbReference>
<keyword evidence="1" id="KW-1133">Transmembrane helix</keyword>
<protein>
    <submittedName>
        <fullName evidence="2">Uncharacterized protein</fullName>
    </submittedName>
</protein>
<keyword evidence="1" id="KW-0472">Membrane</keyword>
<gene>
    <name evidence="2" type="ORF">D0859_05311</name>
</gene>
<reference evidence="2 3" key="1">
    <citation type="journal article" date="2018" name="BMC Genomics">
        <title>Genomic evidence for intraspecific hybridization in a clonal and extremely halotolerant yeast.</title>
        <authorList>
            <person name="Gostincar C."/>
            <person name="Stajich J.E."/>
            <person name="Zupancic J."/>
            <person name="Zalar P."/>
            <person name="Gunde-Cimerman N."/>
        </authorList>
    </citation>
    <scope>NUCLEOTIDE SEQUENCE [LARGE SCALE GENOMIC DNA]</scope>
    <source>
        <strain evidence="2 3">EXF-120</strain>
    </source>
</reference>